<proteinExistence type="predicted"/>
<accession>A0AAV7X062</accession>
<name>A0AAV7X062_PLEWA</name>
<dbReference type="AlphaFoldDB" id="A0AAV7X062"/>
<dbReference type="EMBL" id="JANPWB010000001">
    <property type="protein sequence ID" value="KAJ1218819.1"/>
    <property type="molecule type" value="Genomic_DNA"/>
</dbReference>
<keyword evidence="3" id="KW-1185">Reference proteome</keyword>
<organism evidence="2 3">
    <name type="scientific">Pleurodeles waltl</name>
    <name type="common">Iberian ribbed newt</name>
    <dbReference type="NCBI Taxonomy" id="8319"/>
    <lineage>
        <taxon>Eukaryota</taxon>
        <taxon>Metazoa</taxon>
        <taxon>Chordata</taxon>
        <taxon>Craniata</taxon>
        <taxon>Vertebrata</taxon>
        <taxon>Euteleostomi</taxon>
        <taxon>Amphibia</taxon>
        <taxon>Batrachia</taxon>
        <taxon>Caudata</taxon>
        <taxon>Salamandroidea</taxon>
        <taxon>Salamandridae</taxon>
        <taxon>Pleurodelinae</taxon>
        <taxon>Pleurodeles</taxon>
    </lineage>
</organism>
<evidence type="ECO:0000313" key="2">
    <source>
        <dbReference type="EMBL" id="KAJ1218819.1"/>
    </source>
</evidence>
<evidence type="ECO:0000313" key="3">
    <source>
        <dbReference type="Proteomes" id="UP001066276"/>
    </source>
</evidence>
<protein>
    <submittedName>
        <fullName evidence="2">Uncharacterized protein</fullName>
    </submittedName>
</protein>
<feature type="compositionally biased region" description="Basic and acidic residues" evidence="1">
    <location>
        <begin position="70"/>
        <end position="110"/>
    </location>
</feature>
<dbReference type="Proteomes" id="UP001066276">
    <property type="component" value="Chromosome 1_1"/>
</dbReference>
<feature type="region of interest" description="Disordered" evidence="1">
    <location>
        <begin position="1"/>
        <end position="132"/>
    </location>
</feature>
<evidence type="ECO:0000256" key="1">
    <source>
        <dbReference type="SAM" id="MobiDB-lite"/>
    </source>
</evidence>
<feature type="compositionally biased region" description="Polar residues" evidence="1">
    <location>
        <begin position="111"/>
        <end position="122"/>
    </location>
</feature>
<gene>
    <name evidence="2" type="ORF">NDU88_006391</name>
</gene>
<comment type="caution">
    <text evidence="2">The sequence shown here is derived from an EMBL/GenBank/DDBJ whole genome shotgun (WGS) entry which is preliminary data.</text>
</comment>
<feature type="compositionally biased region" description="Basic and acidic residues" evidence="1">
    <location>
        <begin position="123"/>
        <end position="132"/>
    </location>
</feature>
<sequence>MIGVAAAGKPAAGSWKEVPATTREKSGTDSRLPYPCSEGVGNPSGQLPEHLPGYQDNADANNVTGNPDIRVPERMKRDEGLHAAEVPKKEDAGRGEKGDQEGNQGEDERTNPVTPMTCSVKDTTTKEEAVEG</sequence>
<reference evidence="2" key="1">
    <citation type="journal article" date="2022" name="bioRxiv">
        <title>Sequencing and chromosome-scale assembly of the giantPleurodeles waltlgenome.</title>
        <authorList>
            <person name="Brown T."/>
            <person name="Elewa A."/>
            <person name="Iarovenko S."/>
            <person name="Subramanian E."/>
            <person name="Araus A.J."/>
            <person name="Petzold A."/>
            <person name="Susuki M."/>
            <person name="Suzuki K.-i.T."/>
            <person name="Hayashi T."/>
            <person name="Toyoda A."/>
            <person name="Oliveira C."/>
            <person name="Osipova E."/>
            <person name="Leigh N.D."/>
            <person name="Simon A."/>
            <person name="Yun M.H."/>
        </authorList>
    </citation>
    <scope>NUCLEOTIDE SEQUENCE</scope>
    <source>
        <strain evidence="2">20211129_DDA</strain>
        <tissue evidence="2">Liver</tissue>
    </source>
</reference>